<keyword evidence="2" id="KW-0472">Membrane</keyword>
<evidence type="ECO:0000313" key="5">
    <source>
        <dbReference type="Proteomes" id="UP000187408"/>
    </source>
</evidence>
<dbReference type="OrthoDB" id="9780715at2"/>
<dbReference type="RefSeq" id="WP_076713255.1">
    <property type="nucleotide sequence ID" value="NZ_MOEN01000023.1"/>
</dbReference>
<proteinExistence type="predicted"/>
<dbReference type="NCBIfam" id="TIGR01760">
    <property type="entry name" value="tape_meas_TP901"/>
    <property type="match status" value="1"/>
</dbReference>
<feature type="domain" description="Phage tail tape measure protein" evidence="3">
    <location>
        <begin position="103"/>
        <end position="298"/>
    </location>
</feature>
<feature type="transmembrane region" description="Helical" evidence="2">
    <location>
        <begin position="539"/>
        <end position="559"/>
    </location>
</feature>
<keyword evidence="5" id="KW-1185">Reference proteome</keyword>
<evidence type="ECO:0000313" key="4">
    <source>
        <dbReference type="EMBL" id="OMH40217.1"/>
    </source>
</evidence>
<sequence length="767" mass="82200">MLGKQFEVLAVFKVVDNLTKPIDEMQKAMTGFRKSIEGVREGLDKIQNAGKKMAAMGTAITAPFAGATYLAMNFDKAMNEASTLVDMSLQEFRRKYDRQILNLAKELGQSPEQVARAFYQAISSGLDPDKAISFLRQAGKAAIAGVSDIFTATDGLTTALNAWKEFGYTVGQMSDYMFLAVKAGKTTFREIAASIGNVAPIAAKAGVSVQEVLAAMATATTQGATTSEAFNGIRAAIESIMNPTSQAEKWFEKLGVQIDANTLKQKGLKGTLEILSNAIRGYTNDEAEQKKILAEIFGQVEGLNQVFAITGSGGKKFAEILQMMGKSAGATDKAFKKMAQSASFQFSQMKTSLQVLGISIGTLLLPPLNAMLKTISAAIKPVIDFVQAHKTLAKVLVYPVVGIGVLLTVLGSLMATIGFVGQGILSFVEFMPVLTSGLSTVTSAVVGFSTTLITGLISALTTAITTILSFSATLITGLVSALTAATSAVISFTTALLANPITWVVAGIAALVAAGYYLYKNWDTVSNYIKGIWQGVKEFFVSVFEGIKGIFQGVVSFFSAAWQKFVSIFLWTNPITAPIMALKKLHNFAKSINLFEAGRQIIEGLWKGLASMAKKPLEAIENIGHSIKERFKSILGISSPSKLFMEFGHFLNEGLGIGMLKSIGVVQDAVKRITSVLHLPEDKRLRIALETATKGGLPAVAGILTAGMMPAVGNSYQPINISITISSLVVSDKNDASIVAKEITGLTKAELERMLREIHEQQQRKRY</sequence>
<dbReference type="Pfam" id="PF10145">
    <property type="entry name" value="PhageMin_Tail"/>
    <property type="match status" value="1"/>
</dbReference>
<dbReference type="EMBL" id="MOEN01000023">
    <property type="protein sequence ID" value="OMH40217.1"/>
    <property type="molecule type" value="Genomic_DNA"/>
</dbReference>
<comment type="caution">
    <text evidence="4">The sequence shown here is derived from an EMBL/GenBank/DDBJ whole genome shotgun (WGS) entry which is preliminary data.</text>
</comment>
<gene>
    <name evidence="4" type="ORF">BLW93_06305</name>
</gene>
<keyword evidence="1" id="KW-1188">Viral release from host cell</keyword>
<keyword evidence="2" id="KW-1133">Transmembrane helix</keyword>
<feature type="transmembrane region" description="Helical" evidence="2">
    <location>
        <begin position="501"/>
        <end position="519"/>
    </location>
</feature>
<dbReference type="PANTHER" id="PTHR37813">
    <property type="entry name" value="FELS-2 PROPHAGE PROTEIN"/>
    <property type="match status" value="1"/>
</dbReference>
<keyword evidence="2" id="KW-0812">Transmembrane</keyword>
<organism evidence="4 5">
    <name type="scientific">Desulfurobacterium indicum</name>
    <dbReference type="NCBI Taxonomy" id="1914305"/>
    <lineage>
        <taxon>Bacteria</taxon>
        <taxon>Pseudomonadati</taxon>
        <taxon>Aquificota</taxon>
        <taxon>Aquificia</taxon>
        <taxon>Desulfurobacteriales</taxon>
        <taxon>Desulfurobacteriaceae</taxon>
        <taxon>Desulfurobacterium</taxon>
    </lineage>
</organism>
<feature type="transmembrane region" description="Helical" evidence="2">
    <location>
        <begin position="472"/>
        <end position="495"/>
    </location>
</feature>
<feature type="transmembrane region" description="Helical" evidence="2">
    <location>
        <begin position="396"/>
        <end position="420"/>
    </location>
</feature>
<dbReference type="InterPro" id="IPR010090">
    <property type="entry name" value="Phage_tape_meas"/>
</dbReference>
<accession>A0A1R1MK84</accession>
<name>A0A1R1MK84_9BACT</name>
<dbReference type="AlphaFoldDB" id="A0A1R1MK84"/>
<evidence type="ECO:0000256" key="2">
    <source>
        <dbReference type="SAM" id="Phobius"/>
    </source>
</evidence>
<protein>
    <submittedName>
        <fullName evidence="4">Phage tail tape measure protein</fullName>
    </submittedName>
</protein>
<feature type="transmembrane region" description="Helical" evidence="2">
    <location>
        <begin position="440"/>
        <end position="460"/>
    </location>
</feature>
<evidence type="ECO:0000259" key="3">
    <source>
        <dbReference type="Pfam" id="PF10145"/>
    </source>
</evidence>
<evidence type="ECO:0000256" key="1">
    <source>
        <dbReference type="ARBA" id="ARBA00022612"/>
    </source>
</evidence>
<dbReference type="Proteomes" id="UP000187408">
    <property type="component" value="Unassembled WGS sequence"/>
</dbReference>
<feature type="transmembrane region" description="Helical" evidence="2">
    <location>
        <begin position="353"/>
        <end position="375"/>
    </location>
</feature>
<dbReference type="PANTHER" id="PTHR37813:SF1">
    <property type="entry name" value="FELS-2 PROPHAGE PROTEIN"/>
    <property type="match status" value="1"/>
</dbReference>
<reference evidence="4 5" key="1">
    <citation type="submission" date="2016-10" db="EMBL/GenBank/DDBJ databases">
        <title>Genome sequence of a sulfur-reducing bacterium Desulfurobacterium indicum K6013.</title>
        <authorList>
            <person name="Cao J."/>
            <person name="Shao Z."/>
            <person name="Alain K."/>
            <person name="Jebbar M."/>
        </authorList>
    </citation>
    <scope>NUCLEOTIDE SEQUENCE [LARGE SCALE GENOMIC DNA]</scope>
    <source>
        <strain evidence="4 5">K6013</strain>
    </source>
</reference>
<dbReference type="STRING" id="1914305.BLW93_06305"/>